<sequence>MVHHLIGYLSHPSDYSLNYNCGFSQ</sequence>
<name>A0A2P2NMV1_RHIMU</name>
<evidence type="ECO:0000313" key="1">
    <source>
        <dbReference type="EMBL" id="MBX43848.1"/>
    </source>
</evidence>
<organism evidence="1">
    <name type="scientific">Rhizophora mucronata</name>
    <name type="common">Asiatic mangrove</name>
    <dbReference type="NCBI Taxonomy" id="61149"/>
    <lineage>
        <taxon>Eukaryota</taxon>
        <taxon>Viridiplantae</taxon>
        <taxon>Streptophyta</taxon>
        <taxon>Embryophyta</taxon>
        <taxon>Tracheophyta</taxon>
        <taxon>Spermatophyta</taxon>
        <taxon>Magnoliopsida</taxon>
        <taxon>eudicotyledons</taxon>
        <taxon>Gunneridae</taxon>
        <taxon>Pentapetalae</taxon>
        <taxon>rosids</taxon>
        <taxon>fabids</taxon>
        <taxon>Malpighiales</taxon>
        <taxon>Rhizophoraceae</taxon>
        <taxon>Rhizophora</taxon>
    </lineage>
</organism>
<dbReference type="AlphaFoldDB" id="A0A2P2NMV1"/>
<accession>A0A2P2NMV1</accession>
<reference evidence="1" key="1">
    <citation type="submission" date="2018-02" db="EMBL/GenBank/DDBJ databases">
        <title>Rhizophora mucronata_Transcriptome.</title>
        <authorList>
            <person name="Meera S.P."/>
            <person name="Sreeshan A."/>
            <person name="Augustine A."/>
        </authorList>
    </citation>
    <scope>NUCLEOTIDE SEQUENCE</scope>
    <source>
        <tissue evidence="1">Leaf</tissue>
    </source>
</reference>
<dbReference type="EMBL" id="GGEC01063364">
    <property type="protein sequence ID" value="MBX43848.1"/>
    <property type="molecule type" value="Transcribed_RNA"/>
</dbReference>
<proteinExistence type="predicted"/>
<protein>
    <submittedName>
        <fullName evidence="1">Uncharacterized protein</fullName>
    </submittedName>
</protein>